<organism evidence="3 4">
    <name type="scientific">Variovorax paradoxus</name>
    <dbReference type="NCBI Taxonomy" id="34073"/>
    <lineage>
        <taxon>Bacteria</taxon>
        <taxon>Pseudomonadati</taxon>
        <taxon>Pseudomonadota</taxon>
        <taxon>Betaproteobacteria</taxon>
        <taxon>Burkholderiales</taxon>
        <taxon>Comamonadaceae</taxon>
        <taxon>Variovorax</taxon>
    </lineage>
</organism>
<evidence type="ECO:0000256" key="1">
    <source>
        <dbReference type="ARBA" id="ARBA00006745"/>
    </source>
</evidence>
<dbReference type="PANTHER" id="PTHR43794">
    <property type="entry name" value="AMINOHYDROLASE SSNA-RELATED"/>
    <property type="match status" value="1"/>
</dbReference>
<dbReference type="InterPro" id="IPR032466">
    <property type="entry name" value="Metal_Hydrolase"/>
</dbReference>
<feature type="domain" description="Amidohydrolase-related" evidence="2">
    <location>
        <begin position="271"/>
        <end position="445"/>
    </location>
</feature>
<dbReference type="Proteomes" id="UP001184828">
    <property type="component" value="Unassembled WGS sequence"/>
</dbReference>
<dbReference type="InterPro" id="IPR050287">
    <property type="entry name" value="MTA/SAH_deaminase"/>
</dbReference>
<evidence type="ECO:0000259" key="2">
    <source>
        <dbReference type="Pfam" id="PF01979"/>
    </source>
</evidence>
<gene>
    <name evidence="3" type="ORF">J2738_004114</name>
</gene>
<accession>A0AAE3XZV2</accession>
<dbReference type="AlphaFoldDB" id="A0AAE3XZV2"/>
<dbReference type="GO" id="GO:0016810">
    <property type="term" value="F:hydrolase activity, acting on carbon-nitrogen (but not peptide) bonds"/>
    <property type="evidence" value="ECO:0007669"/>
    <property type="project" value="InterPro"/>
</dbReference>
<dbReference type="PANTHER" id="PTHR43794:SF5">
    <property type="entry name" value="CHLOROHYDROLASE FAMILY PROTEIN"/>
    <property type="match status" value="1"/>
</dbReference>
<proteinExistence type="inferred from homology"/>
<dbReference type="SUPFAM" id="SSF51338">
    <property type="entry name" value="Composite domain of metallo-dependent hydrolases"/>
    <property type="match status" value="1"/>
</dbReference>
<dbReference type="RefSeq" id="WP_309928764.1">
    <property type="nucleotide sequence ID" value="NZ_JAVDQZ010000006.1"/>
</dbReference>
<dbReference type="InterPro" id="IPR011059">
    <property type="entry name" value="Metal-dep_hydrolase_composite"/>
</dbReference>
<name>A0AAE3XZV2_VARPD</name>
<comment type="similarity">
    <text evidence="1">Belongs to the metallo-dependent hydrolases superfamily. ATZ/TRZ family.</text>
</comment>
<comment type="caution">
    <text evidence="3">The sequence shown here is derived from an EMBL/GenBank/DDBJ whole genome shotgun (WGS) entry which is preliminary data.</text>
</comment>
<evidence type="ECO:0000313" key="3">
    <source>
        <dbReference type="EMBL" id="MDR6427959.1"/>
    </source>
</evidence>
<dbReference type="EMBL" id="JAVDQZ010000006">
    <property type="protein sequence ID" value="MDR6427959.1"/>
    <property type="molecule type" value="Genomic_DNA"/>
</dbReference>
<sequence>MSSAITRRTAFAFAAATYLAGAAGARERSAIFDRGAELMAPLAPPPRKLLIRGATIISMDDKVGNMPKGDVLIADGTIAAIGVNLDAGGAEVINAADMIAIPGMVDTHRHSWEGQLRRINPNAATLEDYSNATHLSFAKYYRPRDIYVGNMITALGCIDAGITTVVDDSHNSRTAAHSDAAVDALLESGIRAVHVTGAPVAGDWDTAHWPGNLARLHAKYLANRPAGLLTLGVMDAFPKLETDQWAIARELGAVIVTEFIGADLAAQLPDLHRKGLLRSDNIFNHCIGLPESAWKILREAGVRVSVTPRSDAHYGIEDGMNAWQKALEHGIRPGLSVDNETSYSGDMFMEMRVAFYLRRVLGHGGNPDVAASTNASRLLQAATIDGAATAGLEKRTGSLTPGKQADVVLIRTRDLNIYPVNNAIGTVVHAAERSNVDTVIIGGRLRKRDGVVLGVDRAKLRAAIDESRAYLFNAAGYKPDPFSESFMPLRRM</sequence>
<evidence type="ECO:0000313" key="4">
    <source>
        <dbReference type="Proteomes" id="UP001184828"/>
    </source>
</evidence>
<protein>
    <submittedName>
        <fullName evidence="3">Cytosine/adenosine deaminase-related metal-dependent hydrolase</fullName>
    </submittedName>
</protein>
<dbReference type="SUPFAM" id="SSF51556">
    <property type="entry name" value="Metallo-dependent hydrolases"/>
    <property type="match status" value="1"/>
</dbReference>
<dbReference type="Gene3D" id="3.20.20.140">
    <property type="entry name" value="Metal-dependent hydrolases"/>
    <property type="match status" value="1"/>
</dbReference>
<keyword evidence="3" id="KW-0378">Hydrolase</keyword>
<dbReference type="Pfam" id="PF01979">
    <property type="entry name" value="Amidohydro_1"/>
    <property type="match status" value="1"/>
</dbReference>
<dbReference type="Gene3D" id="2.30.40.10">
    <property type="entry name" value="Urease, subunit C, domain 1"/>
    <property type="match status" value="1"/>
</dbReference>
<reference evidence="3" key="1">
    <citation type="submission" date="2023-07" db="EMBL/GenBank/DDBJ databases">
        <title>Sorghum-associated microbial communities from plants grown in Nebraska, USA.</title>
        <authorList>
            <person name="Schachtman D."/>
        </authorList>
    </citation>
    <scope>NUCLEOTIDE SEQUENCE</scope>
    <source>
        <strain evidence="3">DS2114</strain>
    </source>
</reference>
<dbReference type="NCBIfam" id="NF006056">
    <property type="entry name" value="PRK08204.1"/>
    <property type="match status" value="1"/>
</dbReference>
<dbReference type="InterPro" id="IPR006680">
    <property type="entry name" value="Amidohydro-rel"/>
</dbReference>